<dbReference type="InterPro" id="IPR019140">
    <property type="entry name" value="MCM_complex-bd"/>
</dbReference>
<dbReference type="GeneID" id="111100880"/>
<name>A0A8B8AB84_CRAVI</name>
<gene>
    <name evidence="7" type="primary">LOC111100880</name>
</gene>
<dbReference type="Proteomes" id="UP000694844">
    <property type="component" value="Chromosome 6"/>
</dbReference>
<accession>A0A8B8AB84</accession>
<comment type="subcellular location">
    <subcellularLocation>
        <location evidence="1">Nucleus</location>
    </subcellularLocation>
</comment>
<proteinExistence type="inferred from homology"/>
<evidence type="ECO:0000256" key="5">
    <source>
        <dbReference type="SAM" id="MobiDB-lite"/>
    </source>
</evidence>
<dbReference type="Pfam" id="PF09739">
    <property type="entry name" value="MCM_bind"/>
    <property type="match status" value="1"/>
</dbReference>
<comment type="similarity">
    <text evidence="2">Belongs to the MCMBP family.</text>
</comment>
<dbReference type="GO" id="GO:0006261">
    <property type="term" value="P:DNA-templated DNA replication"/>
    <property type="evidence" value="ECO:0007669"/>
    <property type="project" value="TreeGrafter"/>
</dbReference>
<organism evidence="6 7">
    <name type="scientific">Crassostrea virginica</name>
    <name type="common">Eastern oyster</name>
    <dbReference type="NCBI Taxonomy" id="6565"/>
    <lineage>
        <taxon>Eukaryota</taxon>
        <taxon>Metazoa</taxon>
        <taxon>Spiralia</taxon>
        <taxon>Lophotrochozoa</taxon>
        <taxon>Mollusca</taxon>
        <taxon>Bivalvia</taxon>
        <taxon>Autobranchia</taxon>
        <taxon>Pteriomorphia</taxon>
        <taxon>Ostreida</taxon>
        <taxon>Ostreoidea</taxon>
        <taxon>Ostreidae</taxon>
        <taxon>Crassostrea</taxon>
    </lineage>
</organism>
<evidence type="ECO:0000313" key="7">
    <source>
        <dbReference type="RefSeq" id="XP_022288732.1"/>
    </source>
</evidence>
<dbReference type="PANTHER" id="PTHR13489:SF0">
    <property type="entry name" value="MINI-CHROMOSOME MAINTENANCE COMPLEX-BINDING PROTEIN"/>
    <property type="match status" value="1"/>
</dbReference>
<reference evidence="7" key="1">
    <citation type="submission" date="2025-08" db="UniProtKB">
        <authorList>
            <consortium name="RefSeq"/>
        </authorList>
    </citation>
    <scope>IDENTIFICATION</scope>
    <source>
        <tissue evidence="7">Whole sample</tissue>
    </source>
</reference>
<evidence type="ECO:0000256" key="2">
    <source>
        <dbReference type="ARBA" id="ARBA00007925"/>
    </source>
</evidence>
<evidence type="ECO:0000313" key="6">
    <source>
        <dbReference type="Proteomes" id="UP000694844"/>
    </source>
</evidence>
<evidence type="ECO:0000256" key="3">
    <source>
        <dbReference type="ARBA" id="ARBA00015405"/>
    </source>
</evidence>
<dbReference type="GO" id="GO:0005634">
    <property type="term" value="C:nucleus"/>
    <property type="evidence" value="ECO:0007669"/>
    <property type="project" value="UniProtKB-SubCell"/>
</dbReference>
<evidence type="ECO:0000256" key="1">
    <source>
        <dbReference type="ARBA" id="ARBA00004123"/>
    </source>
</evidence>
<feature type="compositionally biased region" description="Basic and acidic residues" evidence="5">
    <location>
        <begin position="183"/>
        <end position="192"/>
    </location>
</feature>
<dbReference type="PANTHER" id="PTHR13489">
    <property type="entry name" value="MINI-CHROMOSOME MAINTENANCE COMPLEX-BINDING PROTEIN"/>
    <property type="match status" value="1"/>
</dbReference>
<protein>
    <recommendedName>
        <fullName evidence="3">Mini-chromosome maintenance complex-binding protein</fullName>
    </recommendedName>
</protein>
<keyword evidence="4" id="KW-0539">Nucleus</keyword>
<dbReference type="GO" id="GO:0003682">
    <property type="term" value="F:chromatin binding"/>
    <property type="evidence" value="ECO:0007669"/>
    <property type="project" value="TreeGrafter"/>
</dbReference>
<evidence type="ECO:0000256" key="4">
    <source>
        <dbReference type="ARBA" id="ARBA00023242"/>
    </source>
</evidence>
<dbReference type="OrthoDB" id="329666at2759"/>
<keyword evidence="6" id="KW-1185">Reference proteome</keyword>
<dbReference type="KEGG" id="cvn:111100880"/>
<dbReference type="AlphaFoldDB" id="A0A8B8AB84"/>
<feature type="compositionally biased region" description="Acidic residues" evidence="5">
    <location>
        <begin position="166"/>
        <end position="182"/>
    </location>
</feature>
<dbReference type="RefSeq" id="XP_022288732.1">
    <property type="nucleotide sequence ID" value="XM_022433024.1"/>
</dbReference>
<sequence>MPGVEDWTTNPLGIVQSIYDKYGSATEKVKEYFQSRTESETARHWVPSLNDTPLHCLPANSLVRYRCMVQDMFDPEFYMGEYEVSDVNTKANLMKSGKYKDIAECAKHQEINADSDNNITMERQTLYCVPIPGETEWVKADYSDKAGKKGLPSSSITSHRPKRGLEEEESVAESESCMEEGEGTNRMEDNKRPRTAGREGSLPNADPDLNFPLPGEKGMPCLVKVYEDMDSFSVNDTVEFIGVLSVDPSLAHFHEENRTDGTISSVDGYEEPMEERNAHAPPPSLVPRLHAIIHHKLRHNNPHLPAEKEKVESDVSSMRTEISLLRRQILSALEQVMLGDSLAAEYFLCHLISSVYGRVDVMPLGKFSLNLTHCPSTEEYGQLVHTFIQALVTKSHFLPLSIENMNKLRLCPEKDYTANRLKSGVLQLSADTSLVIDETRLQPGQLEAVGVKNITALGNLISWQKVEYDFRFHRQDFLSNVSVLILSEAKSILPSDCMLPLNPACKIENLQRHFSQLDVILTPEFLSLVRRYLTICKLMEYTIDDTMQKAIQDDFVEMRKTDHKSMTVEDFHTLLNLVRLLSLSALETSPTQGTWEKAKNMELERKRRLITDNRSQEMQ</sequence>
<feature type="region of interest" description="Disordered" evidence="5">
    <location>
        <begin position="145"/>
        <end position="213"/>
    </location>
</feature>